<evidence type="ECO:0000313" key="2">
    <source>
        <dbReference type="EMBL" id="KAK3850134.1"/>
    </source>
</evidence>
<feature type="compositionally biased region" description="Low complexity" evidence="1">
    <location>
        <begin position="100"/>
        <end position="109"/>
    </location>
</feature>
<dbReference type="AlphaFoldDB" id="A0AAE1BI64"/>
<evidence type="ECO:0000256" key="1">
    <source>
        <dbReference type="SAM" id="MobiDB-lite"/>
    </source>
</evidence>
<reference evidence="2" key="1">
    <citation type="submission" date="2023-10" db="EMBL/GenBank/DDBJ databases">
        <title>Genome assemblies of two species of porcelain crab, Petrolisthes cinctipes and Petrolisthes manimaculis (Anomura: Porcellanidae).</title>
        <authorList>
            <person name="Angst P."/>
        </authorList>
    </citation>
    <scope>NUCLEOTIDE SEQUENCE</scope>
    <source>
        <strain evidence="2">PB745_01</strain>
        <tissue evidence="2">Gill</tissue>
    </source>
</reference>
<accession>A0AAE1BI64</accession>
<sequence length="159" mass="16762">MRGTHAGVGEKGGEERISGVRKRFGEKRLGLEEICRDEALHSLSANPPIRSPPPSSSFSSPLYLVPPIRPPPPSLPPSICASNPSSSSSAIRPPLPSSPSPSTCASSSPFTPHFASSSSPLPTLPSLPHHLYTFCLHSPYLSLPLPPVSPLLTSPLPLH</sequence>
<feature type="region of interest" description="Disordered" evidence="1">
    <location>
        <begin position="43"/>
        <end position="120"/>
    </location>
</feature>
<proteinExistence type="predicted"/>
<gene>
    <name evidence="2" type="ORF">Pcinc_043139</name>
</gene>
<protein>
    <submittedName>
        <fullName evidence="2">Uncharacterized protein</fullName>
    </submittedName>
</protein>
<dbReference type="EMBL" id="JAWQEG010008526">
    <property type="protein sequence ID" value="KAK3850134.1"/>
    <property type="molecule type" value="Genomic_DNA"/>
</dbReference>
<dbReference type="Proteomes" id="UP001286313">
    <property type="component" value="Unassembled WGS sequence"/>
</dbReference>
<evidence type="ECO:0000313" key="3">
    <source>
        <dbReference type="Proteomes" id="UP001286313"/>
    </source>
</evidence>
<feature type="compositionally biased region" description="Pro residues" evidence="1">
    <location>
        <begin position="67"/>
        <end position="76"/>
    </location>
</feature>
<comment type="caution">
    <text evidence="2">The sequence shown here is derived from an EMBL/GenBank/DDBJ whole genome shotgun (WGS) entry which is preliminary data.</text>
</comment>
<feature type="compositionally biased region" description="Low complexity" evidence="1">
    <location>
        <begin position="77"/>
        <end position="92"/>
    </location>
</feature>
<organism evidence="2 3">
    <name type="scientific">Petrolisthes cinctipes</name>
    <name type="common">Flat porcelain crab</name>
    <dbReference type="NCBI Taxonomy" id="88211"/>
    <lineage>
        <taxon>Eukaryota</taxon>
        <taxon>Metazoa</taxon>
        <taxon>Ecdysozoa</taxon>
        <taxon>Arthropoda</taxon>
        <taxon>Crustacea</taxon>
        <taxon>Multicrustacea</taxon>
        <taxon>Malacostraca</taxon>
        <taxon>Eumalacostraca</taxon>
        <taxon>Eucarida</taxon>
        <taxon>Decapoda</taxon>
        <taxon>Pleocyemata</taxon>
        <taxon>Anomura</taxon>
        <taxon>Galatheoidea</taxon>
        <taxon>Porcellanidae</taxon>
        <taxon>Petrolisthes</taxon>
    </lineage>
</organism>
<keyword evidence="3" id="KW-1185">Reference proteome</keyword>
<feature type="compositionally biased region" description="Low complexity" evidence="1">
    <location>
        <begin position="56"/>
        <end position="66"/>
    </location>
</feature>
<name>A0AAE1BI64_PETCI</name>
<feature type="region of interest" description="Disordered" evidence="1">
    <location>
        <begin position="1"/>
        <end position="29"/>
    </location>
</feature>